<accession>A0A1G9RLH4</accession>
<evidence type="ECO:0000313" key="2">
    <source>
        <dbReference type="Proteomes" id="UP000199440"/>
    </source>
</evidence>
<name>A0A1G9RLH4_9FLAO</name>
<dbReference type="EMBL" id="FNGV01000006">
    <property type="protein sequence ID" value="SDM24106.1"/>
    <property type="molecule type" value="Genomic_DNA"/>
</dbReference>
<protein>
    <submittedName>
        <fullName evidence="1">Uncharacterized protein</fullName>
    </submittedName>
</protein>
<proteinExistence type="predicted"/>
<sequence>MFNVSIVNRVSWSYIGEYPYVVEKKGLDMADGAIVVKSSPATPCHMGPIFKMV</sequence>
<keyword evidence="2" id="KW-1185">Reference proteome</keyword>
<reference evidence="1 2" key="1">
    <citation type="submission" date="2016-10" db="EMBL/GenBank/DDBJ databases">
        <authorList>
            <person name="de Groot N.N."/>
        </authorList>
    </citation>
    <scope>NUCLEOTIDE SEQUENCE [LARGE SCALE GENOMIC DNA]</scope>
    <source>
        <strain evidence="1 2">DSM 19886</strain>
    </source>
</reference>
<dbReference type="STRING" id="192904.SAMN04488514_106193"/>
<dbReference type="AlphaFoldDB" id="A0A1G9RLH4"/>
<dbReference type="Proteomes" id="UP000199440">
    <property type="component" value="Unassembled WGS sequence"/>
</dbReference>
<organism evidence="1 2">
    <name type="scientific">Kriegella aquimaris</name>
    <dbReference type="NCBI Taxonomy" id="192904"/>
    <lineage>
        <taxon>Bacteria</taxon>
        <taxon>Pseudomonadati</taxon>
        <taxon>Bacteroidota</taxon>
        <taxon>Flavobacteriia</taxon>
        <taxon>Flavobacteriales</taxon>
        <taxon>Flavobacteriaceae</taxon>
        <taxon>Kriegella</taxon>
    </lineage>
</organism>
<evidence type="ECO:0000313" key="1">
    <source>
        <dbReference type="EMBL" id="SDM24106.1"/>
    </source>
</evidence>
<gene>
    <name evidence="1" type="ORF">SAMN04488514_106193</name>
</gene>